<feature type="transmembrane region" description="Helical" evidence="5">
    <location>
        <begin position="282"/>
        <end position="300"/>
    </location>
</feature>
<dbReference type="RefSeq" id="WP_012376052.1">
    <property type="nucleotide sequence ID" value="NC_010571.1"/>
</dbReference>
<comment type="subcellular location">
    <subcellularLocation>
        <location evidence="1">Membrane</location>
        <topology evidence="1">Multi-pass membrane protein</topology>
    </subcellularLocation>
</comment>
<dbReference type="PANTHER" id="PTHR37422:SF13">
    <property type="entry name" value="LIPOPOLYSACCHARIDE BIOSYNTHESIS PROTEIN PA4999-RELATED"/>
    <property type="match status" value="1"/>
</dbReference>
<dbReference type="InterPro" id="IPR007016">
    <property type="entry name" value="O-antigen_ligase-rel_domated"/>
</dbReference>
<organism evidence="7 8">
    <name type="scientific">Opitutus terrae (strain DSM 11246 / JCM 15787 / PB90-1)</name>
    <dbReference type="NCBI Taxonomy" id="452637"/>
    <lineage>
        <taxon>Bacteria</taxon>
        <taxon>Pseudomonadati</taxon>
        <taxon>Verrucomicrobiota</taxon>
        <taxon>Opitutia</taxon>
        <taxon>Opitutales</taxon>
        <taxon>Opitutaceae</taxon>
        <taxon>Opitutus</taxon>
    </lineage>
</organism>
<accession>B1ZT69</accession>
<dbReference type="InterPro" id="IPR051533">
    <property type="entry name" value="WaaL-like"/>
</dbReference>
<dbReference type="PANTHER" id="PTHR37422">
    <property type="entry name" value="TEICHURONIC ACID BIOSYNTHESIS PROTEIN TUAE"/>
    <property type="match status" value="1"/>
</dbReference>
<dbReference type="AlphaFoldDB" id="B1ZT69"/>
<feature type="transmembrane region" description="Helical" evidence="5">
    <location>
        <begin position="12"/>
        <end position="33"/>
    </location>
</feature>
<evidence type="ECO:0000256" key="3">
    <source>
        <dbReference type="ARBA" id="ARBA00022989"/>
    </source>
</evidence>
<feature type="transmembrane region" description="Helical" evidence="5">
    <location>
        <begin position="150"/>
        <end position="168"/>
    </location>
</feature>
<sequence length="501" mass="53317">MKTLNQTRAALLADALRAVSAVVLLTTLFLAPLNYGSTRPLPFETLIALCAIGGGAWLLAGAFVGAWSLPPWPAQLGIGLIMLAGAAWLLVLAPPDVPAFTHAHWGRIARRWPHSVVPREFGLLLAWAAAGALGFLAFCDLARDFIWRRAIAAVILVAGVAVATLGLLQNATGARGIFWEHVARMPGTFFGPFYHHTSAGAYLNLVWPMGLALALTGLQRPHGSARLRAVIYGSLAGVTLVLVAHVAHVSRFPQVIALGALVGFAVWSGAWTLLGRIRHLRWALGALLVALVLGLTMFGGGRAHRIAERWQLLRVEGLMGGRPAVAPAPPADWPRLMRDDLFVPSDHRQYPLGDRGAAYATALAAVADRPWFGWGPGGWTAAAAAHSVDPFIRTFFLYLQFTHSDYLQTVVEWGLIGATGWLLVLPAAALHAFVRLSRQPARDVLGAGAAVALSTVLVQATIDFPLQIPALLFTALALAAVAWTVPGARIAQIAVSPTSLT</sequence>
<proteinExistence type="predicted"/>
<evidence type="ECO:0000256" key="5">
    <source>
        <dbReference type="SAM" id="Phobius"/>
    </source>
</evidence>
<dbReference type="GO" id="GO:0016020">
    <property type="term" value="C:membrane"/>
    <property type="evidence" value="ECO:0007669"/>
    <property type="project" value="UniProtKB-SubCell"/>
</dbReference>
<feature type="domain" description="O-antigen ligase-related" evidence="6">
    <location>
        <begin position="240"/>
        <end position="422"/>
    </location>
</feature>
<feature type="transmembrane region" description="Helical" evidence="5">
    <location>
        <begin position="121"/>
        <end position="138"/>
    </location>
</feature>
<name>B1ZT69_OPITP</name>
<protein>
    <submittedName>
        <fullName evidence="7">O-antigen polymerase</fullName>
    </submittedName>
</protein>
<dbReference type="eggNOG" id="COG3307">
    <property type="taxonomic scope" value="Bacteria"/>
</dbReference>
<dbReference type="Proteomes" id="UP000007013">
    <property type="component" value="Chromosome"/>
</dbReference>
<evidence type="ECO:0000256" key="4">
    <source>
        <dbReference type="ARBA" id="ARBA00023136"/>
    </source>
</evidence>
<dbReference type="Pfam" id="PF04932">
    <property type="entry name" value="Wzy_C"/>
    <property type="match status" value="1"/>
</dbReference>
<dbReference type="EMBL" id="CP001032">
    <property type="protein sequence ID" value="ACB76523.1"/>
    <property type="molecule type" value="Genomic_DNA"/>
</dbReference>
<feature type="transmembrane region" description="Helical" evidence="5">
    <location>
        <begin position="76"/>
        <end position="93"/>
    </location>
</feature>
<keyword evidence="8" id="KW-1185">Reference proteome</keyword>
<keyword evidence="3 5" id="KW-1133">Transmembrane helix</keyword>
<dbReference type="KEGG" id="ote:Oter_3244"/>
<evidence type="ECO:0000313" key="8">
    <source>
        <dbReference type="Proteomes" id="UP000007013"/>
    </source>
</evidence>
<dbReference type="OrthoDB" id="196835at2"/>
<evidence type="ECO:0000256" key="1">
    <source>
        <dbReference type="ARBA" id="ARBA00004141"/>
    </source>
</evidence>
<gene>
    <name evidence="7" type="ordered locus">Oter_3244</name>
</gene>
<feature type="transmembrane region" description="Helical" evidence="5">
    <location>
        <begin position="468"/>
        <end position="485"/>
    </location>
</feature>
<dbReference type="HOGENOM" id="CLU_567230_0_0_0"/>
<feature type="transmembrane region" description="Helical" evidence="5">
    <location>
        <begin position="45"/>
        <end position="69"/>
    </location>
</feature>
<dbReference type="STRING" id="452637.Oter_3244"/>
<evidence type="ECO:0000259" key="6">
    <source>
        <dbReference type="Pfam" id="PF04932"/>
    </source>
</evidence>
<feature type="transmembrane region" description="Helical" evidence="5">
    <location>
        <begin position="444"/>
        <end position="462"/>
    </location>
</feature>
<feature type="transmembrane region" description="Helical" evidence="5">
    <location>
        <begin position="413"/>
        <end position="432"/>
    </location>
</feature>
<feature type="transmembrane region" description="Helical" evidence="5">
    <location>
        <begin position="199"/>
        <end position="218"/>
    </location>
</feature>
<feature type="transmembrane region" description="Helical" evidence="5">
    <location>
        <begin position="230"/>
        <end position="249"/>
    </location>
</feature>
<keyword evidence="4 5" id="KW-0472">Membrane</keyword>
<keyword evidence="2 5" id="KW-0812">Transmembrane</keyword>
<evidence type="ECO:0000313" key="7">
    <source>
        <dbReference type="EMBL" id="ACB76523.1"/>
    </source>
</evidence>
<feature type="transmembrane region" description="Helical" evidence="5">
    <location>
        <begin position="255"/>
        <end position="275"/>
    </location>
</feature>
<reference evidence="7 8" key="1">
    <citation type="journal article" date="2011" name="J. Bacteriol.">
        <title>Genome sequence of the verrucomicrobium Opitutus terrae PB90-1, an abundant inhabitant of rice paddy soil ecosystems.</title>
        <authorList>
            <person name="van Passel M.W."/>
            <person name="Kant R."/>
            <person name="Palva A."/>
            <person name="Copeland A."/>
            <person name="Lucas S."/>
            <person name="Lapidus A."/>
            <person name="Glavina del Rio T."/>
            <person name="Pitluck S."/>
            <person name="Goltsman E."/>
            <person name="Clum A."/>
            <person name="Sun H."/>
            <person name="Schmutz J."/>
            <person name="Larimer F.W."/>
            <person name="Land M.L."/>
            <person name="Hauser L."/>
            <person name="Kyrpides N."/>
            <person name="Mikhailova N."/>
            <person name="Richardson P.P."/>
            <person name="Janssen P.H."/>
            <person name="de Vos W.M."/>
            <person name="Smidt H."/>
        </authorList>
    </citation>
    <scope>NUCLEOTIDE SEQUENCE [LARGE SCALE GENOMIC DNA]</scope>
    <source>
        <strain evidence="8">DSM 11246 / JCM 15787 / PB90-1</strain>
    </source>
</reference>
<evidence type="ECO:0000256" key="2">
    <source>
        <dbReference type="ARBA" id="ARBA00022692"/>
    </source>
</evidence>